<protein>
    <submittedName>
        <fullName evidence="2">Uncharacterized protein</fullName>
    </submittedName>
</protein>
<accession>A0ABN8Z649</accession>
<sequence>MERGRPDLFASACGQRRLSSLGGSLEREERAYGPLAAPAPACRSGPPRGPFVQPSAFSPLHSSVLRSPGRTRVGSARSEGHSPHLARSILGQCSEAVCIPTVTRTLFYKAATTLQDVPVSKSNCLEDTCPHIAQK</sequence>
<evidence type="ECO:0000256" key="1">
    <source>
        <dbReference type="SAM" id="MobiDB-lite"/>
    </source>
</evidence>
<feature type="region of interest" description="Disordered" evidence="1">
    <location>
        <begin position="36"/>
        <end position="81"/>
    </location>
</feature>
<dbReference type="EMBL" id="OX459964">
    <property type="protein sequence ID" value="CAI9168267.1"/>
    <property type="molecule type" value="Genomic_DNA"/>
</dbReference>
<reference evidence="2" key="1">
    <citation type="submission" date="2023-04" db="EMBL/GenBank/DDBJ databases">
        <authorList>
            <consortium name="ELIXIR-Norway"/>
        </authorList>
    </citation>
    <scope>NUCLEOTIDE SEQUENCE [LARGE SCALE GENOMIC DNA]</scope>
</reference>
<proteinExistence type="predicted"/>
<gene>
    <name evidence="2" type="ORF">MRATA1EN1_LOCUS17229</name>
</gene>
<dbReference type="Proteomes" id="UP001176941">
    <property type="component" value="Chromosome 28"/>
</dbReference>
<evidence type="ECO:0000313" key="2">
    <source>
        <dbReference type="EMBL" id="CAI9168267.1"/>
    </source>
</evidence>
<keyword evidence="3" id="KW-1185">Reference proteome</keyword>
<evidence type="ECO:0000313" key="3">
    <source>
        <dbReference type="Proteomes" id="UP001176941"/>
    </source>
</evidence>
<organism evidence="2 3">
    <name type="scientific">Rangifer tarandus platyrhynchus</name>
    <name type="common">Svalbard reindeer</name>
    <dbReference type="NCBI Taxonomy" id="3082113"/>
    <lineage>
        <taxon>Eukaryota</taxon>
        <taxon>Metazoa</taxon>
        <taxon>Chordata</taxon>
        <taxon>Craniata</taxon>
        <taxon>Vertebrata</taxon>
        <taxon>Euteleostomi</taxon>
        <taxon>Mammalia</taxon>
        <taxon>Eutheria</taxon>
        <taxon>Laurasiatheria</taxon>
        <taxon>Artiodactyla</taxon>
        <taxon>Ruminantia</taxon>
        <taxon>Pecora</taxon>
        <taxon>Cervidae</taxon>
        <taxon>Odocoileinae</taxon>
        <taxon>Rangifer</taxon>
    </lineage>
</organism>
<name>A0ABN8Z649_RANTA</name>